<gene>
    <name evidence="1" type="ORF">GSH16_11495</name>
</gene>
<comment type="caution">
    <text evidence="1">The sequence shown here is derived from an EMBL/GenBank/DDBJ whole genome shotgun (WGS) entry which is preliminary data.</text>
</comment>
<name>A0A6B0TXQ7_9RHOB</name>
<keyword evidence="2" id="KW-1185">Reference proteome</keyword>
<dbReference type="RefSeq" id="WP_205524110.1">
    <property type="nucleotide sequence ID" value="NZ_WUWG01000005.1"/>
</dbReference>
<evidence type="ECO:0000313" key="1">
    <source>
        <dbReference type="EMBL" id="MXU66072.1"/>
    </source>
</evidence>
<sequence>MSPPDPRDVNDVLSSIRQLVSAEARALDDRKVVNEIKDMLVLTDDKRVAAAAPAAQPLVLGPADAARPGSAPAGPVGDQQLRRLVREILNEELQGELGDRITRNVRKLVRREIARVLSEDLSE</sequence>
<evidence type="ECO:0000313" key="2">
    <source>
        <dbReference type="Proteomes" id="UP000436016"/>
    </source>
</evidence>
<proteinExistence type="predicted"/>
<dbReference type="Proteomes" id="UP000436016">
    <property type="component" value="Unassembled WGS sequence"/>
</dbReference>
<dbReference type="EMBL" id="WUWG01000005">
    <property type="protein sequence ID" value="MXU66072.1"/>
    <property type="molecule type" value="Genomic_DNA"/>
</dbReference>
<dbReference type="AlphaFoldDB" id="A0A6B0TXQ7"/>
<protein>
    <recommendedName>
        <fullName evidence="3">DUF2497 domain-containing protein</fullName>
    </recommendedName>
</protein>
<reference evidence="1 2" key="1">
    <citation type="submission" date="2019-12" db="EMBL/GenBank/DDBJ databases">
        <title>Strain KN286 was isolated from seawater, which was collected from Caroline Seamount in the tropical western Pacific.</title>
        <authorList>
            <person name="Wang Q."/>
        </authorList>
    </citation>
    <scope>NUCLEOTIDE SEQUENCE [LARGE SCALE GENOMIC DNA]</scope>
    <source>
        <strain evidence="1 2">KN286</strain>
    </source>
</reference>
<evidence type="ECO:0008006" key="3">
    <source>
        <dbReference type="Google" id="ProtNLM"/>
    </source>
</evidence>
<organism evidence="1 2">
    <name type="scientific">Oceanomicrobium pacificus</name>
    <dbReference type="NCBI Taxonomy" id="2692916"/>
    <lineage>
        <taxon>Bacteria</taxon>
        <taxon>Pseudomonadati</taxon>
        <taxon>Pseudomonadota</taxon>
        <taxon>Alphaproteobacteria</taxon>
        <taxon>Rhodobacterales</taxon>
        <taxon>Paracoccaceae</taxon>
        <taxon>Oceanomicrobium</taxon>
    </lineage>
</organism>
<accession>A0A6B0TXQ7</accession>